<evidence type="ECO:0000313" key="1">
    <source>
        <dbReference type="EMBL" id="GAF99319.1"/>
    </source>
</evidence>
<sequence length="169" mass="18079">MRNSKRLGQVLLALLFASVLAVGGFAQAPGPPSAGIDQWADVGPGPQVLYSSTHMGQTRVVHALQFVDNDPDFDPLVFKQAELRNDGGTAVPADVVAVRLKSQALGTTLGTWTTWPATINLTYQIGDQQQDTLEVEVEVAASATNGNTFLFSLDLKYDEFPNEGFQTGA</sequence>
<feature type="non-terminal residue" evidence="1">
    <location>
        <position position="169"/>
    </location>
</feature>
<accession>X0U1B2</accession>
<proteinExistence type="predicted"/>
<dbReference type="AlphaFoldDB" id="X0U1B2"/>
<comment type="caution">
    <text evidence="1">The sequence shown here is derived from an EMBL/GenBank/DDBJ whole genome shotgun (WGS) entry which is preliminary data.</text>
</comment>
<gene>
    <name evidence="1" type="ORF">S01H1_20360</name>
</gene>
<dbReference type="EMBL" id="BARS01011131">
    <property type="protein sequence ID" value="GAF99319.1"/>
    <property type="molecule type" value="Genomic_DNA"/>
</dbReference>
<reference evidence="1" key="1">
    <citation type="journal article" date="2014" name="Front. Microbiol.">
        <title>High frequency of phylogenetically diverse reductive dehalogenase-homologous genes in deep subseafloor sedimentary metagenomes.</title>
        <authorList>
            <person name="Kawai M."/>
            <person name="Futagami T."/>
            <person name="Toyoda A."/>
            <person name="Takaki Y."/>
            <person name="Nishi S."/>
            <person name="Hori S."/>
            <person name="Arai W."/>
            <person name="Tsubouchi T."/>
            <person name="Morono Y."/>
            <person name="Uchiyama I."/>
            <person name="Ito T."/>
            <person name="Fujiyama A."/>
            <person name="Inagaki F."/>
            <person name="Takami H."/>
        </authorList>
    </citation>
    <scope>NUCLEOTIDE SEQUENCE</scope>
    <source>
        <strain evidence="1">Expedition CK06-06</strain>
    </source>
</reference>
<organism evidence="1">
    <name type="scientific">marine sediment metagenome</name>
    <dbReference type="NCBI Taxonomy" id="412755"/>
    <lineage>
        <taxon>unclassified sequences</taxon>
        <taxon>metagenomes</taxon>
        <taxon>ecological metagenomes</taxon>
    </lineage>
</organism>
<name>X0U1B2_9ZZZZ</name>
<protein>
    <submittedName>
        <fullName evidence="1">Uncharacterized protein</fullName>
    </submittedName>
</protein>